<evidence type="ECO:0000256" key="1">
    <source>
        <dbReference type="SAM" id="Phobius"/>
    </source>
</evidence>
<feature type="transmembrane region" description="Helical" evidence="1">
    <location>
        <begin position="159"/>
        <end position="178"/>
    </location>
</feature>
<dbReference type="Gene3D" id="3.30.70.270">
    <property type="match status" value="1"/>
</dbReference>
<dbReference type="PANTHER" id="PTHR44757:SF2">
    <property type="entry name" value="BIOFILM ARCHITECTURE MAINTENANCE PROTEIN MBAA"/>
    <property type="match status" value="1"/>
</dbReference>
<evidence type="ECO:0000313" key="3">
    <source>
        <dbReference type="EMBL" id="MCQ4840243.1"/>
    </source>
</evidence>
<sequence length="370" mass="41940">MEIAVNLLVVLEMVGVNLSVMHTCGTRKYSGRRIAAVFLLFTAGLVGGSYVLLSRGSQFGNGNGLFSVLGFLYLIPIRLLYRESLPRILSIMCSSWIYTMLIFVFSVHFSSLFSEAGFALRVLLVQTGLYAGTVWFFFRWVKGGLLFLLHHMNGGLDKILLAVSVGWYAAAILLNLTFLYPKALILRLVTLCVLTGIAAMSYLLIYRLVKSCRNETQLQEIAYTDHLTGLRNRAGLFLDANTLMEKKTPFSLVFMDLNRFKSINDSYGHLAGDRYLCWFSKHVQELLDSQGRLYRMSGDEFVCLYTGRETPEFVKNIRLLPRVIQEEKIPFWGCSVGVSCYPEDSCSLDRLIYLADQKMYGEKREHPPKA</sequence>
<dbReference type="SMART" id="SM00267">
    <property type="entry name" value="GGDEF"/>
    <property type="match status" value="1"/>
</dbReference>
<dbReference type="InterPro" id="IPR029787">
    <property type="entry name" value="Nucleotide_cyclase"/>
</dbReference>
<dbReference type="RefSeq" id="WP_066863125.1">
    <property type="nucleotide sequence ID" value="NZ_CABKVV010000013.1"/>
</dbReference>
<keyword evidence="4" id="KW-1185">Reference proteome</keyword>
<evidence type="ECO:0000259" key="2">
    <source>
        <dbReference type="PROSITE" id="PS50887"/>
    </source>
</evidence>
<dbReference type="Pfam" id="PF00990">
    <property type="entry name" value="GGDEF"/>
    <property type="match status" value="1"/>
</dbReference>
<feature type="transmembrane region" description="Helical" evidence="1">
    <location>
        <begin position="88"/>
        <end position="112"/>
    </location>
</feature>
<protein>
    <submittedName>
        <fullName evidence="3">GGDEF domain-containing protein</fullName>
    </submittedName>
</protein>
<keyword evidence="1" id="KW-0812">Transmembrane</keyword>
<keyword evidence="1" id="KW-1133">Transmembrane helix</keyword>
<dbReference type="SUPFAM" id="SSF55073">
    <property type="entry name" value="Nucleotide cyclase"/>
    <property type="match status" value="1"/>
</dbReference>
<feature type="domain" description="GGDEF" evidence="2">
    <location>
        <begin position="248"/>
        <end position="370"/>
    </location>
</feature>
<dbReference type="CDD" id="cd01949">
    <property type="entry name" value="GGDEF"/>
    <property type="match status" value="1"/>
</dbReference>
<dbReference type="NCBIfam" id="TIGR00254">
    <property type="entry name" value="GGDEF"/>
    <property type="match status" value="1"/>
</dbReference>
<dbReference type="PROSITE" id="PS50887">
    <property type="entry name" value="GGDEF"/>
    <property type="match status" value="1"/>
</dbReference>
<feature type="transmembrane region" description="Helical" evidence="1">
    <location>
        <begin position="184"/>
        <end position="205"/>
    </location>
</feature>
<reference evidence="3 4" key="1">
    <citation type="submission" date="2022-06" db="EMBL/GenBank/DDBJ databases">
        <title>Isolation of gut microbiota from human fecal samples.</title>
        <authorList>
            <person name="Pamer E.G."/>
            <person name="Barat B."/>
            <person name="Waligurski E."/>
            <person name="Medina S."/>
            <person name="Paddock L."/>
            <person name="Mostad J."/>
        </authorList>
    </citation>
    <scope>NUCLEOTIDE SEQUENCE [LARGE SCALE GENOMIC DNA]</scope>
    <source>
        <strain evidence="3 4">DFI.9.73</strain>
    </source>
</reference>
<dbReference type="InterPro" id="IPR052155">
    <property type="entry name" value="Biofilm_reg_signaling"/>
</dbReference>
<dbReference type="InterPro" id="IPR043128">
    <property type="entry name" value="Rev_trsase/Diguanyl_cyclase"/>
</dbReference>
<dbReference type="GeneID" id="90532140"/>
<feature type="transmembrane region" description="Helical" evidence="1">
    <location>
        <begin position="64"/>
        <end position="81"/>
    </location>
</feature>
<name>A0ABT1RZY2_9FIRM</name>
<dbReference type="InterPro" id="IPR000160">
    <property type="entry name" value="GGDEF_dom"/>
</dbReference>
<dbReference type="PANTHER" id="PTHR44757">
    <property type="entry name" value="DIGUANYLATE CYCLASE DGCP"/>
    <property type="match status" value="1"/>
</dbReference>
<gene>
    <name evidence="3" type="ORF">NE695_10000</name>
</gene>
<evidence type="ECO:0000313" key="4">
    <source>
        <dbReference type="Proteomes" id="UP001524473"/>
    </source>
</evidence>
<accession>A0ABT1RZY2</accession>
<organism evidence="3 4">
    <name type="scientific">Neglectibacter timonensis</name>
    <dbReference type="NCBI Taxonomy" id="1776382"/>
    <lineage>
        <taxon>Bacteria</taxon>
        <taxon>Bacillati</taxon>
        <taxon>Bacillota</taxon>
        <taxon>Clostridia</taxon>
        <taxon>Eubacteriales</taxon>
        <taxon>Oscillospiraceae</taxon>
        <taxon>Neglectibacter</taxon>
    </lineage>
</organism>
<feature type="transmembrane region" description="Helical" evidence="1">
    <location>
        <begin position="34"/>
        <end position="52"/>
    </location>
</feature>
<proteinExistence type="predicted"/>
<dbReference type="Proteomes" id="UP001524473">
    <property type="component" value="Unassembled WGS sequence"/>
</dbReference>
<feature type="transmembrane region" description="Helical" evidence="1">
    <location>
        <begin position="118"/>
        <end position="138"/>
    </location>
</feature>
<comment type="caution">
    <text evidence="3">The sequence shown here is derived from an EMBL/GenBank/DDBJ whole genome shotgun (WGS) entry which is preliminary data.</text>
</comment>
<keyword evidence="1" id="KW-0472">Membrane</keyword>
<dbReference type="EMBL" id="JANFZH010000021">
    <property type="protein sequence ID" value="MCQ4840243.1"/>
    <property type="molecule type" value="Genomic_DNA"/>
</dbReference>